<organism evidence="3 4">
    <name type="scientific">Streptococcus penaeicida</name>
    <dbReference type="NCBI Taxonomy" id="1765960"/>
    <lineage>
        <taxon>Bacteria</taxon>
        <taxon>Bacillati</taxon>
        <taxon>Bacillota</taxon>
        <taxon>Bacilli</taxon>
        <taxon>Lactobacillales</taxon>
        <taxon>Streptococcaceae</taxon>
        <taxon>Streptococcus</taxon>
    </lineage>
</organism>
<reference evidence="3 4" key="1">
    <citation type="submission" date="2015-12" db="EMBL/GenBank/DDBJ databases">
        <title>Streptococcus penaeicida sp. nov.</title>
        <authorList>
            <person name="Gomez-Gil B."/>
            <person name="Morales-Covarrubias M."/>
        </authorList>
    </citation>
    <scope>NUCLEOTIDE SEQUENCE [LARGE SCALE GENOMIC DNA]</scope>
    <source>
        <strain evidence="3 4">CAIM 1838</strain>
    </source>
</reference>
<proteinExistence type="predicted"/>
<dbReference type="Proteomes" id="UP000235963">
    <property type="component" value="Unassembled WGS sequence"/>
</dbReference>
<evidence type="ECO:0000256" key="1">
    <source>
        <dbReference type="SAM" id="Coils"/>
    </source>
</evidence>
<feature type="transmembrane region" description="Helical" evidence="2">
    <location>
        <begin position="45"/>
        <end position="64"/>
    </location>
</feature>
<feature type="coiled-coil region" evidence="1">
    <location>
        <begin position="64"/>
        <end position="102"/>
    </location>
</feature>
<keyword evidence="4" id="KW-1185">Reference proteome</keyword>
<keyword evidence="2" id="KW-1133">Transmembrane helix</keyword>
<protein>
    <submittedName>
        <fullName evidence="3">Uncharacterized protein</fullName>
    </submittedName>
</protein>
<keyword evidence="2" id="KW-0472">Membrane</keyword>
<dbReference type="AlphaFoldDB" id="A0A2N8LBA9"/>
<keyword evidence="2" id="KW-0812">Transmembrane</keyword>
<dbReference type="EMBL" id="LOCM01000024">
    <property type="protein sequence ID" value="PND47453.1"/>
    <property type="molecule type" value="Genomic_DNA"/>
</dbReference>
<accession>A0A2N8LBA9</accession>
<name>A0A2N8LBA9_9STRE</name>
<evidence type="ECO:0000313" key="4">
    <source>
        <dbReference type="Proteomes" id="UP000235963"/>
    </source>
</evidence>
<dbReference type="RefSeq" id="WP_102777590.1">
    <property type="nucleotide sequence ID" value="NZ_CBCSGP010000007.1"/>
</dbReference>
<evidence type="ECO:0000313" key="3">
    <source>
        <dbReference type="EMBL" id="PND47453.1"/>
    </source>
</evidence>
<sequence>MKKENFWKTVAFISVLSFLILLKSRFQFSQDFSDELMKSIISREFISNLLAVAISGGLSIFILYKQSKHAEKNLEIQIKNQEQQLNQQLELSKTQFENQQNESKMQFKQQLELSREQFNKQQYLDIKKIELNYNLENLENIKRLLNELLSLSEYKIKPLTERVIKQHDYWFNPNDYDFSPRKENWDRDYQYFIDLITRVHAINNELNTYSRIFDGKISDEISSFLKEFFGLDFYEKSISEVWENIERHKSEKSEFNFRDENFDYIVPTMQILNKIFVLTQMVIPEQVDANIVELKSLYSEEKKVTS</sequence>
<keyword evidence="1" id="KW-0175">Coiled coil</keyword>
<evidence type="ECO:0000256" key="2">
    <source>
        <dbReference type="SAM" id="Phobius"/>
    </source>
</evidence>
<comment type="caution">
    <text evidence="3">The sequence shown here is derived from an EMBL/GenBank/DDBJ whole genome shotgun (WGS) entry which is preliminary data.</text>
</comment>
<gene>
    <name evidence="3" type="ORF">AT575_05965</name>
</gene>